<dbReference type="AlphaFoldDB" id="A0A5C6X9I2"/>
<reference evidence="3 4" key="1">
    <citation type="submission" date="2019-08" db="EMBL/GenBank/DDBJ databases">
        <title>Bradymonadales sp. TMQ4.</title>
        <authorList>
            <person name="Liang Q."/>
        </authorList>
    </citation>
    <scope>NUCLEOTIDE SEQUENCE [LARGE SCALE GENOMIC DNA]</scope>
    <source>
        <strain evidence="3 4">TMQ4</strain>
    </source>
</reference>
<evidence type="ECO:0000313" key="4">
    <source>
        <dbReference type="Proteomes" id="UP000321412"/>
    </source>
</evidence>
<dbReference type="InterPro" id="IPR029063">
    <property type="entry name" value="SAM-dependent_MTases_sf"/>
</dbReference>
<comment type="caution">
    <text evidence="3">The sequence shown here is derived from an EMBL/GenBank/DDBJ whole genome shotgun (WGS) entry which is preliminary data.</text>
</comment>
<dbReference type="Pfam" id="PF13649">
    <property type="entry name" value="Methyltransf_25"/>
    <property type="match status" value="1"/>
</dbReference>
<dbReference type="InterPro" id="IPR041698">
    <property type="entry name" value="Methyltransf_25"/>
</dbReference>
<keyword evidence="1 3" id="KW-0808">Transferase</keyword>
<dbReference type="CDD" id="cd02440">
    <property type="entry name" value="AdoMet_MTases"/>
    <property type="match status" value="1"/>
</dbReference>
<sequence length="210" mass="22749">MAEKGSFNPGAFWDEMFDREDYRYGEAPNPFVMEALSARLEPGATVLCVGDGEGRNGVGLAQAGYRVTSLEPSAVGGEKTRRLAEKRGVEVETVQDLMPSEALEGRTFDAVVLAYVHVPPALRPGLHQAAADAVAQEGWVVLEGFTPRQREKGRTSGGPGDVAMLFEPEALREDFEGLTLEVLREEQAELNAGDGHRGVAEVVRLIAQKR</sequence>
<dbReference type="RefSeq" id="WP_146983333.1">
    <property type="nucleotide sequence ID" value="NZ_VOSM01000018.1"/>
</dbReference>
<evidence type="ECO:0000313" key="3">
    <source>
        <dbReference type="EMBL" id="TXD33889.1"/>
    </source>
</evidence>
<evidence type="ECO:0000259" key="2">
    <source>
        <dbReference type="Pfam" id="PF13649"/>
    </source>
</evidence>
<dbReference type="EMBL" id="VOSM01000018">
    <property type="protein sequence ID" value="TXD33889.1"/>
    <property type="molecule type" value="Genomic_DNA"/>
</dbReference>
<dbReference type="GO" id="GO:0008168">
    <property type="term" value="F:methyltransferase activity"/>
    <property type="evidence" value="ECO:0007669"/>
    <property type="project" value="UniProtKB-KW"/>
</dbReference>
<dbReference type="PANTHER" id="PTHR43861:SF3">
    <property type="entry name" value="PUTATIVE (AFU_ORTHOLOGUE AFUA_2G14390)-RELATED"/>
    <property type="match status" value="1"/>
</dbReference>
<dbReference type="PANTHER" id="PTHR43861">
    <property type="entry name" value="TRANS-ACONITATE 2-METHYLTRANSFERASE-RELATED"/>
    <property type="match status" value="1"/>
</dbReference>
<dbReference type="Gene3D" id="3.40.50.150">
    <property type="entry name" value="Vaccinia Virus protein VP39"/>
    <property type="match status" value="1"/>
</dbReference>
<protein>
    <submittedName>
        <fullName evidence="3">Class I SAM-dependent methyltransferase</fullName>
    </submittedName>
</protein>
<proteinExistence type="predicted"/>
<dbReference type="OrthoDB" id="5298787at2"/>
<name>A0A5C6X9I2_9DELT</name>
<accession>A0A5C6X9I2</accession>
<dbReference type="Proteomes" id="UP000321412">
    <property type="component" value="Unassembled WGS sequence"/>
</dbReference>
<organism evidence="3 4">
    <name type="scientific">Lujinxingia vulgaris</name>
    <dbReference type="NCBI Taxonomy" id="2600176"/>
    <lineage>
        <taxon>Bacteria</taxon>
        <taxon>Deltaproteobacteria</taxon>
        <taxon>Bradymonadales</taxon>
        <taxon>Lujinxingiaceae</taxon>
        <taxon>Lujinxingia</taxon>
    </lineage>
</organism>
<keyword evidence="4" id="KW-1185">Reference proteome</keyword>
<dbReference type="GO" id="GO:0032259">
    <property type="term" value="P:methylation"/>
    <property type="evidence" value="ECO:0007669"/>
    <property type="project" value="UniProtKB-KW"/>
</dbReference>
<feature type="domain" description="Methyltransferase" evidence="2">
    <location>
        <begin position="46"/>
        <end position="138"/>
    </location>
</feature>
<gene>
    <name evidence="3" type="ORF">FRC98_20005</name>
</gene>
<evidence type="ECO:0000256" key="1">
    <source>
        <dbReference type="ARBA" id="ARBA00022679"/>
    </source>
</evidence>
<keyword evidence="3" id="KW-0489">Methyltransferase</keyword>
<dbReference type="SUPFAM" id="SSF53335">
    <property type="entry name" value="S-adenosyl-L-methionine-dependent methyltransferases"/>
    <property type="match status" value="1"/>
</dbReference>